<organism evidence="3">
    <name type="scientific">freshwater metagenome</name>
    <dbReference type="NCBI Taxonomy" id="449393"/>
    <lineage>
        <taxon>unclassified sequences</taxon>
        <taxon>metagenomes</taxon>
        <taxon>ecological metagenomes</taxon>
    </lineage>
</organism>
<evidence type="ECO:0000256" key="2">
    <source>
        <dbReference type="SAM" id="Phobius"/>
    </source>
</evidence>
<evidence type="ECO:0000313" key="3">
    <source>
        <dbReference type="EMBL" id="CAB4798821.1"/>
    </source>
</evidence>
<keyword evidence="2" id="KW-0472">Membrane</keyword>
<keyword evidence="2" id="KW-0812">Transmembrane</keyword>
<dbReference type="EMBL" id="CAFAAI010000142">
    <property type="protein sequence ID" value="CAB4798821.1"/>
    <property type="molecule type" value="Genomic_DNA"/>
</dbReference>
<gene>
    <name evidence="3" type="ORF">UFOPK2992_00901</name>
</gene>
<feature type="transmembrane region" description="Helical" evidence="2">
    <location>
        <begin position="231"/>
        <end position="249"/>
    </location>
</feature>
<proteinExistence type="predicted"/>
<sequence>MADEIMSNGAAVLSPRAAVALMTLQLRTLNQQVVALAPDAADADYLAARDQLRAKLEPLVSARRRELDLELDAEREQGEALIAQARREAAEAEARNRVVEVIELPLEPIAEPVVVEPVVEVIDVVEVVTDAPSALSDGPSPQLEARPVAANSVVLDPEAFAQMLATVVATAIAAVLEDRANFAPPQPHLMAQPQQMALPQYIPQYVQMAAPMAAPVPAKASFWSQARHPDVLLMGVAAAITIVVLAAWLV</sequence>
<name>A0A6J6XNI7_9ZZZZ</name>
<reference evidence="3" key="1">
    <citation type="submission" date="2020-05" db="EMBL/GenBank/DDBJ databases">
        <authorList>
            <person name="Chiriac C."/>
            <person name="Salcher M."/>
            <person name="Ghai R."/>
            <person name="Kavagutti S V."/>
        </authorList>
    </citation>
    <scope>NUCLEOTIDE SEQUENCE</scope>
</reference>
<keyword evidence="1" id="KW-0175">Coiled coil</keyword>
<dbReference type="AlphaFoldDB" id="A0A6J6XNI7"/>
<accession>A0A6J6XNI7</accession>
<keyword evidence="2" id="KW-1133">Transmembrane helix</keyword>
<evidence type="ECO:0000256" key="1">
    <source>
        <dbReference type="SAM" id="Coils"/>
    </source>
</evidence>
<feature type="coiled-coil region" evidence="1">
    <location>
        <begin position="73"/>
        <end position="102"/>
    </location>
</feature>
<protein>
    <submittedName>
        <fullName evidence="3">Unannotated protein</fullName>
    </submittedName>
</protein>